<proteinExistence type="predicted"/>
<organism evidence="2 3">
    <name type="scientific">Nocardioides taihuensis</name>
    <dbReference type="NCBI Taxonomy" id="1835606"/>
    <lineage>
        <taxon>Bacteria</taxon>
        <taxon>Bacillati</taxon>
        <taxon>Actinomycetota</taxon>
        <taxon>Actinomycetes</taxon>
        <taxon>Propionibacteriales</taxon>
        <taxon>Nocardioidaceae</taxon>
        <taxon>Nocardioides</taxon>
    </lineage>
</organism>
<sequence length="366" mass="39327">MSSTDTTGTPTRPEARIVVVAGSGRSGTSSIAGVLKLAGLRIPPPEVEGNKTNPRGFFEPRWVVDFQTRLLRDAGVVLTDARPDAFDLTRKVGERPKVRETAGTWLREQTAGHDALVLKDPRNSWFLPLWSQACADAGAGIGYLTMLRHPAEVVGSKDAYYKARSVGGSVRHAQTTRVASWLNVALFSEQLTRGGARTFVPYVDLLDDWRTVVARVVDELALPVGGDLSPAATAEIDEFVDPGLHRIRTEWSDIDCPDDVRDLAQATWDQLDVLARSGGSDAAAEAALDELRAQYVTRYADAEALAQSTAEAARRAAAHQAKKKAGNSGAGGPGARPASKASPPPAERATSFARRVARRARRSLRG</sequence>
<feature type="region of interest" description="Disordered" evidence="1">
    <location>
        <begin position="311"/>
        <end position="366"/>
    </location>
</feature>
<dbReference type="Proteomes" id="UP001596087">
    <property type="component" value="Unassembled WGS sequence"/>
</dbReference>
<keyword evidence="3" id="KW-1185">Reference proteome</keyword>
<dbReference type="Gene3D" id="3.40.50.300">
    <property type="entry name" value="P-loop containing nucleotide triphosphate hydrolases"/>
    <property type="match status" value="1"/>
</dbReference>
<dbReference type="RefSeq" id="WP_378592230.1">
    <property type="nucleotide sequence ID" value="NZ_JBHSKD010000026.1"/>
</dbReference>
<evidence type="ECO:0000256" key="1">
    <source>
        <dbReference type="SAM" id="MobiDB-lite"/>
    </source>
</evidence>
<dbReference type="InterPro" id="IPR027417">
    <property type="entry name" value="P-loop_NTPase"/>
</dbReference>
<evidence type="ECO:0000313" key="3">
    <source>
        <dbReference type="Proteomes" id="UP001596087"/>
    </source>
</evidence>
<feature type="compositionally biased region" description="Basic residues" evidence="1">
    <location>
        <begin position="316"/>
        <end position="325"/>
    </location>
</feature>
<dbReference type="EMBL" id="JBHSKD010000026">
    <property type="protein sequence ID" value="MFC5178583.1"/>
    <property type="molecule type" value="Genomic_DNA"/>
</dbReference>
<evidence type="ECO:0000313" key="2">
    <source>
        <dbReference type="EMBL" id="MFC5178583.1"/>
    </source>
</evidence>
<name>A0ABW0BNJ8_9ACTN</name>
<dbReference type="SUPFAM" id="SSF52540">
    <property type="entry name" value="P-loop containing nucleoside triphosphate hydrolases"/>
    <property type="match status" value="1"/>
</dbReference>
<feature type="compositionally biased region" description="Basic residues" evidence="1">
    <location>
        <begin position="355"/>
        <end position="366"/>
    </location>
</feature>
<gene>
    <name evidence="2" type="ORF">ACFPGP_18030</name>
</gene>
<reference evidence="3" key="1">
    <citation type="journal article" date="2019" name="Int. J. Syst. Evol. Microbiol.">
        <title>The Global Catalogue of Microorganisms (GCM) 10K type strain sequencing project: providing services to taxonomists for standard genome sequencing and annotation.</title>
        <authorList>
            <consortium name="The Broad Institute Genomics Platform"/>
            <consortium name="The Broad Institute Genome Sequencing Center for Infectious Disease"/>
            <person name="Wu L."/>
            <person name="Ma J."/>
        </authorList>
    </citation>
    <scope>NUCLEOTIDE SEQUENCE [LARGE SCALE GENOMIC DNA]</scope>
    <source>
        <strain evidence="3">DFY41</strain>
    </source>
</reference>
<accession>A0ABW0BNJ8</accession>
<protein>
    <submittedName>
        <fullName evidence="2">Sulfotransferase family protein</fullName>
    </submittedName>
</protein>
<comment type="caution">
    <text evidence="2">The sequence shown here is derived from an EMBL/GenBank/DDBJ whole genome shotgun (WGS) entry which is preliminary data.</text>
</comment>